<feature type="region of interest" description="Disordered" evidence="2">
    <location>
        <begin position="433"/>
        <end position="476"/>
    </location>
</feature>
<organism evidence="3 4">
    <name type="scientific">Acorus gramineus</name>
    <name type="common">Dwarf sweet flag</name>
    <dbReference type="NCBI Taxonomy" id="55184"/>
    <lineage>
        <taxon>Eukaryota</taxon>
        <taxon>Viridiplantae</taxon>
        <taxon>Streptophyta</taxon>
        <taxon>Embryophyta</taxon>
        <taxon>Tracheophyta</taxon>
        <taxon>Spermatophyta</taxon>
        <taxon>Magnoliopsida</taxon>
        <taxon>Liliopsida</taxon>
        <taxon>Acoraceae</taxon>
        <taxon>Acorus</taxon>
    </lineage>
</organism>
<comment type="caution">
    <text evidence="3">The sequence shown here is derived from an EMBL/GenBank/DDBJ whole genome shotgun (WGS) entry which is preliminary data.</text>
</comment>
<dbReference type="PANTHER" id="PTHR37911:SF1">
    <property type="entry name" value="OS04G0497900 PROTEIN"/>
    <property type="match status" value="1"/>
</dbReference>
<name>A0AAV9B806_ACOGR</name>
<gene>
    <name evidence="3" type="ORF">QJS04_geneDACA020614</name>
</gene>
<feature type="coiled-coil region" evidence="1">
    <location>
        <begin position="502"/>
        <end position="529"/>
    </location>
</feature>
<dbReference type="EMBL" id="JAUJYN010000004">
    <property type="protein sequence ID" value="KAK1272361.1"/>
    <property type="molecule type" value="Genomic_DNA"/>
</dbReference>
<dbReference type="AlphaFoldDB" id="A0AAV9B806"/>
<dbReference type="Proteomes" id="UP001179952">
    <property type="component" value="Unassembled WGS sequence"/>
</dbReference>
<evidence type="ECO:0000256" key="1">
    <source>
        <dbReference type="SAM" id="Coils"/>
    </source>
</evidence>
<proteinExistence type="predicted"/>
<feature type="compositionally biased region" description="Acidic residues" evidence="2">
    <location>
        <begin position="433"/>
        <end position="473"/>
    </location>
</feature>
<protein>
    <submittedName>
        <fullName evidence="3">Uncharacterized protein</fullName>
    </submittedName>
</protein>
<reference evidence="3" key="1">
    <citation type="journal article" date="2023" name="Nat. Commun.">
        <title>Diploid and tetraploid genomes of Acorus and the evolution of monocots.</title>
        <authorList>
            <person name="Ma L."/>
            <person name="Liu K.W."/>
            <person name="Li Z."/>
            <person name="Hsiao Y.Y."/>
            <person name="Qi Y."/>
            <person name="Fu T."/>
            <person name="Tang G.D."/>
            <person name="Zhang D."/>
            <person name="Sun W.H."/>
            <person name="Liu D.K."/>
            <person name="Li Y."/>
            <person name="Chen G.Z."/>
            <person name="Liu X.D."/>
            <person name="Liao X.Y."/>
            <person name="Jiang Y.T."/>
            <person name="Yu X."/>
            <person name="Hao Y."/>
            <person name="Huang J."/>
            <person name="Zhao X.W."/>
            <person name="Ke S."/>
            <person name="Chen Y.Y."/>
            <person name="Wu W.L."/>
            <person name="Hsu J.L."/>
            <person name="Lin Y.F."/>
            <person name="Huang M.D."/>
            <person name="Li C.Y."/>
            <person name="Huang L."/>
            <person name="Wang Z.W."/>
            <person name="Zhao X."/>
            <person name="Zhong W.Y."/>
            <person name="Peng D.H."/>
            <person name="Ahmad S."/>
            <person name="Lan S."/>
            <person name="Zhang J.S."/>
            <person name="Tsai W.C."/>
            <person name="Van de Peer Y."/>
            <person name="Liu Z.J."/>
        </authorList>
    </citation>
    <scope>NUCLEOTIDE SEQUENCE</scope>
    <source>
        <strain evidence="3">SCP</strain>
    </source>
</reference>
<sequence>MPSLHFSLTIPQIPSLSPPLPSNPNLFKTLTLPPPPSQNPRPHHLRRPLPIRSTFQNPLFRRDLPRRNPTSTIVSAGRSKKKPGGPSPGRIEGNAEVRRQAKENARKRSRHLAENIFYRRNNPKNRNQADDFTEEELEMIGLGYDRAVRFMEKDDPRLRHPHDWYKYGQYGPYSWRGLVVGPPIRGRFSDERVTLYGEVRDHEEWEEIERFEMGSDYSERLESLDRDRLRHYWVFVRHPNWRPSERAWQQWTLASEVAVEATEGERIDKWSLMGRLGNLTRTAITQCAAWVRPDIIYVKRPVYQCRFEPQDDFFRALVPLLDPDTERDYVFEVRLNDGRVEARTYFGGLCAMVRASPKSFVDDVVDAYERLSEERKSECLGFLLENHPMELLHPYTREWKAKLEEMELGCDAPDEDDDDNKDDDRGTEIVDWMEEDIDDGEEEDSMIDVGQEEEMRDETEEEKSEEEEPEENEQFWKGQFEKALSSNEAMERLAKKSMETSTKFYNSQLKTMEEEKQRMESEAVNKQQRREWKDREWIINGGGRGPKRRIRRSRIPPEMFLRAAVRPFNYRNLVKEIVLLRHAIVDGDVGGEG</sequence>
<feature type="compositionally biased region" description="Basic and acidic residues" evidence="2">
    <location>
        <begin position="93"/>
        <end position="106"/>
    </location>
</feature>
<evidence type="ECO:0000313" key="4">
    <source>
        <dbReference type="Proteomes" id="UP001179952"/>
    </source>
</evidence>
<keyword evidence="1" id="KW-0175">Coiled coil</keyword>
<dbReference type="PANTHER" id="PTHR37911">
    <property type="entry name" value="OSJNBA0067K08.20 PROTEIN"/>
    <property type="match status" value="1"/>
</dbReference>
<feature type="region of interest" description="Disordered" evidence="2">
    <location>
        <begin position="1"/>
        <end position="110"/>
    </location>
</feature>
<reference evidence="3" key="2">
    <citation type="submission" date="2023-06" db="EMBL/GenBank/DDBJ databases">
        <authorList>
            <person name="Ma L."/>
            <person name="Liu K.-W."/>
            <person name="Li Z."/>
            <person name="Hsiao Y.-Y."/>
            <person name="Qi Y."/>
            <person name="Fu T."/>
            <person name="Tang G."/>
            <person name="Zhang D."/>
            <person name="Sun W.-H."/>
            <person name="Liu D.-K."/>
            <person name="Li Y."/>
            <person name="Chen G.-Z."/>
            <person name="Liu X.-D."/>
            <person name="Liao X.-Y."/>
            <person name="Jiang Y.-T."/>
            <person name="Yu X."/>
            <person name="Hao Y."/>
            <person name="Huang J."/>
            <person name="Zhao X.-W."/>
            <person name="Ke S."/>
            <person name="Chen Y.-Y."/>
            <person name="Wu W.-L."/>
            <person name="Hsu J.-L."/>
            <person name="Lin Y.-F."/>
            <person name="Huang M.-D."/>
            <person name="Li C.-Y."/>
            <person name="Huang L."/>
            <person name="Wang Z.-W."/>
            <person name="Zhao X."/>
            <person name="Zhong W.-Y."/>
            <person name="Peng D.-H."/>
            <person name="Ahmad S."/>
            <person name="Lan S."/>
            <person name="Zhang J.-S."/>
            <person name="Tsai W.-C."/>
            <person name="Van De Peer Y."/>
            <person name="Liu Z.-J."/>
        </authorList>
    </citation>
    <scope>NUCLEOTIDE SEQUENCE</scope>
    <source>
        <strain evidence="3">SCP</strain>
        <tissue evidence="3">Leaves</tissue>
    </source>
</reference>
<evidence type="ECO:0000313" key="3">
    <source>
        <dbReference type="EMBL" id="KAK1272361.1"/>
    </source>
</evidence>
<keyword evidence="4" id="KW-1185">Reference proteome</keyword>
<accession>A0AAV9B806</accession>
<evidence type="ECO:0000256" key="2">
    <source>
        <dbReference type="SAM" id="MobiDB-lite"/>
    </source>
</evidence>